<protein>
    <recommendedName>
        <fullName evidence="1">F-box domain-containing protein</fullName>
    </recommendedName>
</protein>
<feature type="domain" description="F-box" evidence="1">
    <location>
        <begin position="6"/>
        <end position="56"/>
    </location>
</feature>
<dbReference type="OMA" id="IKSWING"/>
<dbReference type="AlphaFoldDB" id="G0NSV9"/>
<evidence type="ECO:0000259" key="1">
    <source>
        <dbReference type="PROSITE" id="PS50181"/>
    </source>
</evidence>
<evidence type="ECO:0000313" key="3">
    <source>
        <dbReference type="Proteomes" id="UP000008068"/>
    </source>
</evidence>
<dbReference type="Pfam" id="PF07735">
    <property type="entry name" value="FBA_2"/>
    <property type="match status" value="1"/>
</dbReference>
<accession>G0NSV9</accession>
<gene>
    <name evidence="2" type="ORF">CAEBREN_23554</name>
</gene>
<dbReference type="InParanoid" id="G0NSV9"/>
<organism evidence="3">
    <name type="scientific">Caenorhabditis brenneri</name>
    <name type="common">Nematode worm</name>
    <dbReference type="NCBI Taxonomy" id="135651"/>
    <lineage>
        <taxon>Eukaryota</taxon>
        <taxon>Metazoa</taxon>
        <taxon>Ecdysozoa</taxon>
        <taxon>Nematoda</taxon>
        <taxon>Chromadorea</taxon>
        <taxon>Rhabditida</taxon>
        <taxon>Rhabditina</taxon>
        <taxon>Rhabditomorpha</taxon>
        <taxon>Rhabditoidea</taxon>
        <taxon>Rhabditidae</taxon>
        <taxon>Peloderinae</taxon>
        <taxon>Caenorhabditis</taxon>
    </lineage>
</organism>
<name>G0NSV9_CAEBE</name>
<sequence>MERLPRFPLLRLPFIPMEIVIRLMDVPEQYKMATVSKKATKLVTLSLSRKTFFARFFFRQILKFDIWNSETKSSFAVEIEYPAPEEYTRMESIRSHIEFMKIVFHLKDIQLNFQTYRPPGLESGLISVFEEYLVISNLTLYTHIDGQTNDELYLYILKKCCHYSRLYIYMDTTANFKLPVSDCPMFSCDELVLTKPHWATVDHFATNLENVKQLVISETQFNAKEANKFIKSWINGSRIEGLILDLKDDTVFRRVFRDIDDAIEIREAVVHCYLCHFEEGEAFVVKQADGKEAIVYEMDDSLFLQTEFSRDLSDYDDDLFL</sequence>
<dbReference type="PANTHER" id="PTHR21503">
    <property type="entry name" value="F-BOX-CONTAINING HYPOTHETICAL PROTEIN C.ELEGANS"/>
    <property type="match status" value="1"/>
</dbReference>
<keyword evidence="3" id="KW-1185">Reference proteome</keyword>
<dbReference type="Proteomes" id="UP000008068">
    <property type="component" value="Unassembled WGS sequence"/>
</dbReference>
<dbReference type="FunCoup" id="G0NSV9">
    <property type="interactions" value="362"/>
</dbReference>
<dbReference type="HOGENOM" id="CLU_066306_0_0_1"/>
<reference evidence="3" key="1">
    <citation type="submission" date="2011-07" db="EMBL/GenBank/DDBJ databases">
        <authorList>
            <consortium name="Caenorhabditis brenneri Sequencing and Analysis Consortium"/>
            <person name="Wilson R.K."/>
        </authorList>
    </citation>
    <scope>NUCLEOTIDE SEQUENCE [LARGE SCALE GENOMIC DNA]</scope>
    <source>
        <strain evidence="3">PB2801</strain>
    </source>
</reference>
<dbReference type="InterPro" id="IPR001810">
    <property type="entry name" value="F-box_dom"/>
</dbReference>
<dbReference type="PROSITE" id="PS50181">
    <property type="entry name" value="FBOX"/>
    <property type="match status" value="1"/>
</dbReference>
<dbReference type="EMBL" id="GL379940">
    <property type="protein sequence ID" value="EGT36943.1"/>
    <property type="molecule type" value="Genomic_DNA"/>
</dbReference>
<dbReference type="InterPro" id="IPR012885">
    <property type="entry name" value="F-box_Sdz-33"/>
</dbReference>
<dbReference type="PANTHER" id="PTHR21503:SF8">
    <property type="entry name" value="F-BOX ASSOCIATED DOMAIN-CONTAINING PROTEIN-RELATED"/>
    <property type="match status" value="1"/>
</dbReference>
<proteinExistence type="predicted"/>
<evidence type="ECO:0000313" key="2">
    <source>
        <dbReference type="EMBL" id="EGT36943.1"/>
    </source>
</evidence>